<protein>
    <submittedName>
        <fullName evidence="1">Uncharacterized protein</fullName>
    </submittedName>
</protein>
<dbReference type="RefSeq" id="WP_189188919.1">
    <property type="nucleotide sequence ID" value="NZ_BMMM01000011.1"/>
</dbReference>
<dbReference type="AlphaFoldDB" id="A0A917Y9C4"/>
<name>A0A917Y9C4_9ACTN</name>
<sequence length="85" mass="8986">MRRPVVADSRSAARNIYVRDLRTGTSRLAGEAVTGGPVTDYGVCVTSFGGRDGRLLGLGSSSAQLGTGDTNRMSDGFVRRLRRPG</sequence>
<evidence type="ECO:0000313" key="1">
    <source>
        <dbReference type="EMBL" id="GGN76009.1"/>
    </source>
</evidence>
<evidence type="ECO:0000313" key="2">
    <source>
        <dbReference type="Proteomes" id="UP000600365"/>
    </source>
</evidence>
<reference evidence="1 2" key="1">
    <citation type="journal article" date="2014" name="Int. J. Syst. Evol. Microbiol.">
        <title>Complete genome sequence of Corynebacterium casei LMG S-19264T (=DSM 44701T), isolated from a smear-ripened cheese.</title>
        <authorList>
            <consortium name="US DOE Joint Genome Institute (JGI-PGF)"/>
            <person name="Walter F."/>
            <person name="Albersmeier A."/>
            <person name="Kalinowski J."/>
            <person name="Ruckert C."/>
        </authorList>
    </citation>
    <scope>NUCLEOTIDE SEQUENCE [LARGE SCALE GENOMIC DNA]</scope>
    <source>
        <strain evidence="1 2">CGMCC 4.7111</strain>
    </source>
</reference>
<dbReference type="Proteomes" id="UP000600365">
    <property type="component" value="Unassembled WGS sequence"/>
</dbReference>
<dbReference type="EMBL" id="BMMM01000011">
    <property type="protein sequence ID" value="GGN76009.1"/>
    <property type="molecule type" value="Genomic_DNA"/>
</dbReference>
<gene>
    <name evidence="1" type="ORF">GCM10011579_056570</name>
</gene>
<accession>A0A917Y9C4</accession>
<proteinExistence type="predicted"/>
<keyword evidence="2" id="KW-1185">Reference proteome</keyword>
<comment type="caution">
    <text evidence="1">The sequence shown here is derived from an EMBL/GenBank/DDBJ whole genome shotgun (WGS) entry which is preliminary data.</text>
</comment>
<organism evidence="1 2">
    <name type="scientific">Streptomyces albiflavescens</name>
    <dbReference type="NCBI Taxonomy" id="1623582"/>
    <lineage>
        <taxon>Bacteria</taxon>
        <taxon>Bacillati</taxon>
        <taxon>Actinomycetota</taxon>
        <taxon>Actinomycetes</taxon>
        <taxon>Kitasatosporales</taxon>
        <taxon>Streptomycetaceae</taxon>
        <taxon>Streptomyces</taxon>
    </lineage>
</organism>